<comment type="caution">
    <text evidence="1">The sequence shown here is derived from an EMBL/GenBank/DDBJ whole genome shotgun (WGS) entry which is preliminary data.</text>
</comment>
<accession>A0A0G0LHH4</accession>
<dbReference type="AlphaFoldDB" id="A0A0G0LHH4"/>
<dbReference type="Proteomes" id="UP000033934">
    <property type="component" value="Unassembled WGS sequence"/>
</dbReference>
<dbReference type="EMBL" id="LBVO01000004">
    <property type="protein sequence ID" value="KKQ90512.1"/>
    <property type="molecule type" value="Genomic_DNA"/>
</dbReference>
<evidence type="ECO:0000313" key="1">
    <source>
        <dbReference type="EMBL" id="KKQ90512.1"/>
    </source>
</evidence>
<sequence>MINRIHPTLTQVKFDQNDRQTQSLMIAAELARAKTWAIKGKDKNLKHCLDRAFELIDLAISSPKWQTKQKVLLYFRDSLASIYENPPHSAIFEIFYNNIINLGRGK</sequence>
<reference evidence="1 2" key="1">
    <citation type="journal article" date="2015" name="Nature">
        <title>rRNA introns, odd ribosomes, and small enigmatic genomes across a large radiation of phyla.</title>
        <authorList>
            <person name="Brown C.T."/>
            <person name="Hug L.A."/>
            <person name="Thomas B.C."/>
            <person name="Sharon I."/>
            <person name="Castelle C.J."/>
            <person name="Singh A."/>
            <person name="Wilkins M.J."/>
            <person name="Williams K.H."/>
            <person name="Banfield J.F."/>
        </authorList>
    </citation>
    <scope>NUCLEOTIDE SEQUENCE [LARGE SCALE GENOMIC DNA]</scope>
</reference>
<protein>
    <submittedName>
        <fullName evidence="1">Uncharacterized protein</fullName>
    </submittedName>
</protein>
<gene>
    <name evidence="1" type="ORF">UT11_C0004G0014</name>
</gene>
<evidence type="ECO:0000313" key="2">
    <source>
        <dbReference type="Proteomes" id="UP000033934"/>
    </source>
</evidence>
<proteinExistence type="predicted"/>
<organism evidence="1 2">
    <name type="scientific">Berkelbacteria bacterium GW2011_GWA2_38_9</name>
    <dbReference type="NCBI Taxonomy" id="1618334"/>
    <lineage>
        <taxon>Bacteria</taxon>
        <taxon>Candidatus Berkelbacteria</taxon>
    </lineage>
</organism>
<name>A0A0G0LHH4_9BACT</name>